<gene>
    <name evidence="1" type="ordered locus">AZC_1152</name>
</gene>
<name>A8HRA3_AZOC5</name>
<dbReference type="EMBL" id="AP009384">
    <property type="protein sequence ID" value="BAF87150.1"/>
    <property type="molecule type" value="Genomic_DNA"/>
</dbReference>
<dbReference type="AlphaFoldDB" id="A8HRA3"/>
<protein>
    <submittedName>
        <fullName evidence="1">Uncharacterized protein</fullName>
    </submittedName>
</protein>
<reference evidence="1 2" key="5">
    <citation type="journal article" date="2010" name="Appl. Environ. Microbiol.">
        <title>phrR-like gene praR of Azorhizobium caulinodans ORS571 is essential for symbiosis with Sesbania rostrata and is involved in expression of reb genes.</title>
        <authorList>
            <person name="Akiba N."/>
            <person name="Aono T."/>
            <person name="Toyazaki H."/>
            <person name="Sato S."/>
            <person name="Oyaizu H."/>
        </authorList>
    </citation>
    <scope>NUCLEOTIDE SEQUENCE [LARGE SCALE GENOMIC DNA]</scope>
    <source>
        <strain evidence="2">ATCC 43989 / DSM 5975 / JCM 20966 / LMG 6465 / NBRC 14845 / NCIMB 13405 / ORS 571</strain>
    </source>
</reference>
<dbReference type="KEGG" id="azc:AZC_1152"/>
<reference evidence="2" key="2">
    <citation type="submission" date="2007-04" db="EMBL/GenBank/DDBJ databases">
        <title>Complete genome sequence of the nitrogen-fixing bacterium Azorhizobium caulinodans ORS571.</title>
        <authorList>
            <person name="Lee K.B."/>
            <person name="Backer P.D."/>
            <person name="Aono T."/>
            <person name="Liu C.T."/>
            <person name="Suzuki S."/>
            <person name="Suzuki T."/>
            <person name="Kaneko T."/>
            <person name="Yamada M."/>
            <person name="Tabata S."/>
            <person name="Kupfer D.M."/>
            <person name="Najar F.Z."/>
            <person name="Wiley G.B."/>
            <person name="Roe B."/>
            <person name="Binnewies T."/>
            <person name="Ussery D."/>
            <person name="Vereecke D."/>
            <person name="Gevers D."/>
            <person name="Holsters M."/>
            <person name="Oyaizu H."/>
        </authorList>
    </citation>
    <scope>NUCLEOTIDE SEQUENCE [LARGE SCALE GENOMIC DNA]</scope>
    <source>
        <strain evidence="2">ATCC 43989 / DSM 5975 / JCM 20966 / LMG 6465 / NBRC 14845 / NCIMB 13405 / ORS 571</strain>
    </source>
</reference>
<evidence type="ECO:0000313" key="2">
    <source>
        <dbReference type="Proteomes" id="UP000000270"/>
    </source>
</evidence>
<reference evidence="1 2" key="4">
    <citation type="journal article" date="2009" name="Appl. Environ. Microbiol.">
        <title>Comparative genome-wide transcriptional profiling of Azorhizobium caulinodans ORS571 grown under free-living and symbiotic conditions.</title>
        <authorList>
            <person name="Tsukada S."/>
            <person name="Aono T."/>
            <person name="Akiba N."/>
            <person name="Lee KB."/>
            <person name="Liu CT."/>
            <person name="Toyazaki H."/>
            <person name="Oyaizu H."/>
        </authorList>
    </citation>
    <scope>NUCLEOTIDE SEQUENCE [LARGE SCALE GENOMIC DNA]</scope>
    <source>
        <strain evidence="2">ATCC 43989 / DSM 5975 / JCM 20966 / LMG 6465 / NBRC 14845 / NCIMB 13405 / ORS 571</strain>
    </source>
</reference>
<dbReference type="RefSeq" id="WP_012169683.1">
    <property type="nucleotide sequence ID" value="NC_009937.1"/>
</dbReference>
<dbReference type="eggNOG" id="ENOG5032ZIR">
    <property type="taxonomic scope" value="Bacteria"/>
</dbReference>
<dbReference type="HOGENOM" id="CLU_134854_0_0_5"/>
<reference evidence="1 2" key="3">
    <citation type="journal article" date="2008" name="BMC Genomics">
        <title>The genome of the versatile nitrogen fixer Azorhizobium caulinodans ORS571.</title>
        <authorList>
            <person name="Lee KB."/>
            <person name="Backer P.D."/>
            <person name="Aono T."/>
            <person name="Liu CT."/>
            <person name="Suzuki S."/>
            <person name="Suzuki T."/>
            <person name="Kaneko T."/>
            <person name="Yamada M."/>
            <person name="Tabata S."/>
            <person name="Kupfer D.M."/>
            <person name="Najar F.Z."/>
            <person name="Wiley G.B."/>
            <person name="Roe B."/>
            <person name="Binnewies T.T."/>
            <person name="Ussery D.W."/>
            <person name="D'Haeze W."/>
            <person name="Herder J.D."/>
            <person name="Gevers D."/>
            <person name="Vereecke D."/>
            <person name="Holsters M."/>
            <person name="Oyaizu H."/>
        </authorList>
    </citation>
    <scope>NUCLEOTIDE SEQUENCE [LARGE SCALE GENOMIC DNA]</scope>
    <source>
        <strain evidence="2">ATCC 43989 / DSM 5975 / JCM 20966 / LMG 6465 / NBRC 14845 / NCIMB 13405 / ORS 571</strain>
    </source>
</reference>
<dbReference type="Proteomes" id="UP000000270">
    <property type="component" value="Chromosome"/>
</dbReference>
<sequence length="154" mass="17223">MTPADAMIARLDEAARAADLREEAFRKEVAETTARLATERTIAYRRLNFLRALVARVTAAETPEAAVAAAQAHVRERFDWQSESEARTQVLERLTPLALALFGAAHPAEDGASPVEADPAAEMAAFEAWYEQTRASSFWQLFDYYMPETPRVDY</sequence>
<proteinExistence type="predicted"/>
<accession>A8HRA3</accession>
<dbReference type="STRING" id="438753.AZC_1152"/>
<keyword evidence="2" id="KW-1185">Reference proteome</keyword>
<reference evidence="1 2" key="1">
    <citation type="journal article" date="2007" name="Appl. Environ. Microbiol.">
        <title>Rhizobial factors required for stem nodule maturation and maintenance in Sesbania rostrata-Azorhizobium caulinodans ORS571 symbiosis.</title>
        <authorList>
            <person name="Suzuki S."/>
            <person name="Aono T."/>
            <person name="Lee KB."/>
            <person name="Suzuki T."/>
            <person name="Liu CT."/>
            <person name="Miwa H."/>
            <person name="Wakao S."/>
            <person name="Iki T."/>
            <person name="Oyaizu H."/>
        </authorList>
    </citation>
    <scope>NUCLEOTIDE SEQUENCE [LARGE SCALE GENOMIC DNA]</scope>
    <source>
        <strain evidence="2">ATCC 43989 / DSM 5975 / JCM 20966 / LMG 6465 / NBRC 14845 / NCIMB 13405 / ORS 571</strain>
    </source>
</reference>
<organism evidence="1 2">
    <name type="scientific">Azorhizobium caulinodans (strain ATCC 43989 / DSM 5975 / JCM 20966 / LMG 6465 / NBRC 14845 / NCIMB 13405 / ORS 571)</name>
    <dbReference type="NCBI Taxonomy" id="438753"/>
    <lineage>
        <taxon>Bacteria</taxon>
        <taxon>Pseudomonadati</taxon>
        <taxon>Pseudomonadota</taxon>
        <taxon>Alphaproteobacteria</taxon>
        <taxon>Hyphomicrobiales</taxon>
        <taxon>Xanthobacteraceae</taxon>
        <taxon>Azorhizobium</taxon>
    </lineage>
</organism>
<evidence type="ECO:0000313" key="1">
    <source>
        <dbReference type="EMBL" id="BAF87150.1"/>
    </source>
</evidence>
<reference evidence="1 2" key="6">
    <citation type="journal article" date="2011" name="Appl. Environ. Microbiol.">
        <title>Involvement of the azorhizobial chromosome partition gene (parA) in the onset of bacteroid differentiation during Sesbania rostrata stem nodule development.</title>
        <authorList>
            <person name="Liu CT."/>
            <person name="Lee KB."/>
            <person name="Wang YS."/>
            <person name="Peng MH."/>
            <person name="Lee KT."/>
            <person name="Suzuki S."/>
            <person name="Suzuki T."/>
            <person name="Oyaizu H."/>
        </authorList>
    </citation>
    <scope>NUCLEOTIDE SEQUENCE [LARGE SCALE GENOMIC DNA]</scope>
    <source>
        <strain evidence="2">ATCC 43989 / DSM 5975 / JCM 20966 / LMG 6465 / NBRC 14845 / NCIMB 13405 / ORS 571</strain>
    </source>
</reference>